<gene>
    <name evidence="1" type="ORF">POVWA1_042450</name>
    <name evidence="2" type="ORF">POVWA2_040950</name>
</gene>
<reference evidence="2" key="1">
    <citation type="submission" date="2016-05" db="EMBL/GenBank/DDBJ databases">
        <authorList>
            <person name="Lavstsen T."/>
            <person name="Jespersen J.S."/>
        </authorList>
    </citation>
    <scope>NUCLEOTIDE SEQUENCE [LARGE SCALE GENOMIC DNA]</scope>
</reference>
<dbReference type="AlphaFoldDB" id="A0A1A8ZAX5"/>
<proteinExistence type="predicted"/>
<keyword evidence="4" id="KW-1185">Reference proteome</keyword>
<sequence>MRNEVVQVARRNLYVVFSSSTAPNNFSYLNVPRFYAIVLANIVYKQAKPLQLQGMFRYTFTYITKEACANALRAACRTGQCRMYSLYVLRTEGASFLF</sequence>
<evidence type="ECO:0000313" key="3">
    <source>
        <dbReference type="Proteomes" id="UP000078550"/>
    </source>
</evidence>
<reference evidence="3 4" key="2">
    <citation type="submission" date="2016-05" db="EMBL/GenBank/DDBJ databases">
        <authorList>
            <person name="Naeem Raeece"/>
        </authorList>
    </citation>
    <scope>NUCLEOTIDE SEQUENCE [LARGE SCALE GENOMIC DNA]</scope>
</reference>
<organism evidence="2 3">
    <name type="scientific">Plasmodium ovale wallikeri</name>
    <dbReference type="NCBI Taxonomy" id="864142"/>
    <lineage>
        <taxon>Eukaryota</taxon>
        <taxon>Sar</taxon>
        <taxon>Alveolata</taxon>
        <taxon>Apicomplexa</taxon>
        <taxon>Aconoidasida</taxon>
        <taxon>Haemosporida</taxon>
        <taxon>Plasmodiidae</taxon>
        <taxon>Plasmodium</taxon>
        <taxon>Plasmodium (Plasmodium)</taxon>
    </lineage>
</organism>
<dbReference type="EMBL" id="FLRE01000155">
    <property type="protein sequence ID" value="SBT40987.1"/>
    <property type="molecule type" value="Genomic_DNA"/>
</dbReference>
<dbReference type="Proteomes" id="UP000078555">
    <property type="component" value="Unassembled WGS sequence"/>
</dbReference>
<evidence type="ECO:0000313" key="1">
    <source>
        <dbReference type="EMBL" id="SBT40640.1"/>
    </source>
</evidence>
<dbReference type="EMBL" id="FLRD01000115">
    <property type="protein sequence ID" value="SBT40640.1"/>
    <property type="molecule type" value="Genomic_DNA"/>
</dbReference>
<evidence type="ECO:0000313" key="4">
    <source>
        <dbReference type="Proteomes" id="UP000078555"/>
    </source>
</evidence>
<protein>
    <submittedName>
        <fullName evidence="2">Uncharacterized protein</fullName>
    </submittedName>
</protein>
<accession>A0A1A8ZAX5</accession>
<evidence type="ECO:0000313" key="2">
    <source>
        <dbReference type="EMBL" id="SBT40987.1"/>
    </source>
</evidence>
<name>A0A1A8ZAX5_PLAOA</name>
<dbReference type="Proteomes" id="UP000078550">
    <property type="component" value="Unassembled WGS sequence"/>
</dbReference>